<evidence type="ECO:0000256" key="3">
    <source>
        <dbReference type="ARBA" id="ARBA00022840"/>
    </source>
</evidence>
<keyword evidence="1" id="KW-0436">Ligase</keyword>
<keyword evidence="7" id="KW-1185">Reference proteome</keyword>
<proteinExistence type="predicted"/>
<keyword evidence="3 4" id="KW-0067">ATP-binding</keyword>
<evidence type="ECO:0000313" key="6">
    <source>
        <dbReference type="EMBL" id="MCV7227684.1"/>
    </source>
</evidence>
<dbReference type="Proteomes" id="UP001526201">
    <property type="component" value="Unassembled WGS sequence"/>
</dbReference>
<dbReference type="Pfam" id="PF13535">
    <property type="entry name" value="ATP-grasp_4"/>
    <property type="match status" value="1"/>
</dbReference>
<dbReference type="InterPro" id="IPR052032">
    <property type="entry name" value="ATP-dep_AA_Ligase"/>
</dbReference>
<protein>
    <submittedName>
        <fullName evidence="6">ATP-grasp domain-containing protein</fullName>
    </submittedName>
</protein>
<dbReference type="Gene3D" id="3.40.50.20">
    <property type="match status" value="1"/>
</dbReference>
<organism evidence="6 7">
    <name type="scientific">Mycolicibacterium komossense</name>
    <dbReference type="NCBI Taxonomy" id="1779"/>
    <lineage>
        <taxon>Bacteria</taxon>
        <taxon>Bacillati</taxon>
        <taxon>Actinomycetota</taxon>
        <taxon>Actinomycetes</taxon>
        <taxon>Mycobacteriales</taxon>
        <taxon>Mycobacteriaceae</taxon>
        <taxon>Mycolicibacterium</taxon>
    </lineage>
</organism>
<evidence type="ECO:0000313" key="7">
    <source>
        <dbReference type="Proteomes" id="UP001526201"/>
    </source>
</evidence>
<evidence type="ECO:0000256" key="1">
    <source>
        <dbReference type="ARBA" id="ARBA00022598"/>
    </source>
</evidence>
<feature type="domain" description="ATP-grasp" evidence="5">
    <location>
        <begin position="118"/>
        <end position="321"/>
    </location>
</feature>
<evidence type="ECO:0000256" key="2">
    <source>
        <dbReference type="ARBA" id="ARBA00022741"/>
    </source>
</evidence>
<accession>A0ABT3CDW8</accession>
<dbReference type="PANTHER" id="PTHR43585:SF2">
    <property type="entry name" value="ATP-GRASP ENZYME FSQD"/>
    <property type="match status" value="1"/>
</dbReference>
<dbReference type="SUPFAM" id="SSF56059">
    <property type="entry name" value="Glutathione synthetase ATP-binding domain-like"/>
    <property type="match status" value="1"/>
</dbReference>
<comment type="caution">
    <text evidence="6">The sequence shown here is derived from an EMBL/GenBank/DDBJ whole genome shotgun (WGS) entry which is preliminary data.</text>
</comment>
<dbReference type="InterPro" id="IPR005479">
    <property type="entry name" value="CPAse_ATP-bd"/>
</dbReference>
<dbReference type="InterPro" id="IPR011761">
    <property type="entry name" value="ATP-grasp"/>
</dbReference>
<dbReference type="Gene3D" id="3.30.470.20">
    <property type="entry name" value="ATP-grasp fold, B domain"/>
    <property type="match status" value="1"/>
</dbReference>
<dbReference type="PANTHER" id="PTHR43585">
    <property type="entry name" value="FUMIPYRROLE BIOSYNTHESIS PROTEIN C"/>
    <property type="match status" value="1"/>
</dbReference>
<dbReference type="PROSITE" id="PS00866">
    <property type="entry name" value="CPSASE_1"/>
    <property type="match status" value="1"/>
</dbReference>
<evidence type="ECO:0000256" key="4">
    <source>
        <dbReference type="PROSITE-ProRule" id="PRU00409"/>
    </source>
</evidence>
<evidence type="ECO:0000259" key="5">
    <source>
        <dbReference type="PROSITE" id="PS50975"/>
    </source>
</evidence>
<dbReference type="PROSITE" id="PS50975">
    <property type="entry name" value="ATP_GRASP"/>
    <property type="match status" value="1"/>
</dbReference>
<dbReference type="RefSeq" id="WP_264068680.1">
    <property type="nucleotide sequence ID" value="NZ_JACKTY010000030.1"/>
</dbReference>
<name>A0ABT3CDW8_9MYCO</name>
<reference evidence="6 7" key="1">
    <citation type="journal article" date="2022" name="BMC Genomics">
        <title>Comparative genome analysis of mycobacteria focusing on tRNA and non-coding RNA.</title>
        <authorList>
            <person name="Behra P.R.K."/>
            <person name="Pettersson B.M.F."/>
            <person name="Ramesh M."/>
            <person name="Das S."/>
            <person name="Dasgupta S."/>
            <person name="Kirsebom L.A."/>
        </authorList>
    </citation>
    <scope>NUCLEOTIDE SEQUENCE [LARGE SCALE GENOMIC DNA]</scope>
    <source>
        <strain evidence="6 7">DSM 44078</strain>
    </source>
</reference>
<dbReference type="EMBL" id="JACKTY010000030">
    <property type="protein sequence ID" value="MCV7227684.1"/>
    <property type="molecule type" value="Genomic_DNA"/>
</dbReference>
<gene>
    <name evidence="6" type="ORF">H7J73_16790</name>
</gene>
<keyword evidence="2 4" id="KW-0547">Nucleotide-binding</keyword>
<sequence length="429" mass="46896">MARPRRLLYLDTRGLPNERQAEILAATNHGDTVVMATSNPQQYRGYDLEHVITAPLNDHPTAERVILSALREARLKIDGVIAWKDGEVELAARIGAALGLPATPLKMVPNVRNKFRTRQALEQLVGANPRYHPIRSSSDLVKALSVTGVPCLIKPAGNSGGRGIRRINSDSDPEEVYREFIHYNAAQSEPMYQYYNDIALVEEVLTGSEHSISGLVADGRVSILAVVDKEFDRSLSLQYQNVVPTLLAEKEIARLLVLARAAVTATGIDNCGFHIDVMLTASGPKILEIGGRLGGELINSHLIPLAQPSLNPYRMLIDIVTGTTISIEEDYTGSYRSQAGARMVMPPNFGTIVAISGVERVRCDSRCRDFVQLYGPGSQMVPPRIQYKAFEIGYIVAQSTTGDIMDALNDLAGRIDVTMADTCNGRSDQ</sequence>